<protein>
    <recommendedName>
        <fullName evidence="3">DUF4177 domain-containing protein</fullName>
    </recommendedName>
</protein>
<evidence type="ECO:0000313" key="2">
    <source>
        <dbReference type="Proteomes" id="UP001056093"/>
    </source>
</evidence>
<accession>A0ABY5C1G6</accession>
<name>A0ABY5C1G6_9LACO</name>
<evidence type="ECO:0000313" key="1">
    <source>
        <dbReference type="EMBL" id="USS92018.1"/>
    </source>
</evidence>
<reference evidence="1" key="1">
    <citation type="submission" date="2022-05" db="EMBL/GenBank/DDBJ databases">
        <authorList>
            <person name="Oliphant S.A."/>
            <person name="Watson-Haigh N.S."/>
            <person name="Sumby K.M."/>
            <person name="Gardner J.M."/>
            <person name="Jiranek V."/>
        </authorList>
    </citation>
    <scope>NUCLEOTIDE SEQUENCE</scope>
    <source>
        <strain evidence="1">KI3_B9</strain>
    </source>
</reference>
<proteinExistence type="predicted"/>
<organism evidence="1 2">
    <name type="scientific">Fructobacillus americanaquae</name>
    <dbReference type="NCBI Taxonomy" id="2940302"/>
    <lineage>
        <taxon>Bacteria</taxon>
        <taxon>Bacillati</taxon>
        <taxon>Bacillota</taxon>
        <taxon>Bacilli</taxon>
        <taxon>Lactobacillales</taxon>
        <taxon>Lactobacillaceae</taxon>
        <taxon>Fructobacillus</taxon>
    </lineage>
</organism>
<evidence type="ECO:0008006" key="3">
    <source>
        <dbReference type="Google" id="ProtNLM"/>
    </source>
</evidence>
<keyword evidence="2" id="KW-1185">Reference proteome</keyword>
<dbReference type="EMBL" id="CP097122">
    <property type="protein sequence ID" value="USS92018.1"/>
    <property type="molecule type" value="Genomic_DNA"/>
</dbReference>
<dbReference type="Proteomes" id="UP001056093">
    <property type="component" value="Chromosome"/>
</dbReference>
<dbReference type="RefSeq" id="WP_252773823.1">
    <property type="nucleotide sequence ID" value="NZ_CP097122.1"/>
</dbReference>
<sequence>MDYKVVEIYEFATYSTVTRAETTAKRLGRIGWRLISTVYTDDRSIVLFFERSENDEED</sequence>
<gene>
    <name evidence="1" type="ORF">M3M36_06820</name>
</gene>